<sequence length="129" mass="14364">MLTLKEYWQKNSPRVPAGAKRNRKTNGSIPETATSGGCQSPGDSATGFHGEGPTSSAALKDLESPCQEPAVVLDSRSVKISQLKNTIKSLKQQKKQVEHQLEEEKQKKEKAKRELEVQIQRLNIQKKQL</sequence>
<keyword evidence="1" id="KW-0175">Coiled coil</keyword>
<gene>
    <name evidence="3" type="ORF">CK820_G0049752</name>
</gene>
<comment type="caution">
    <text evidence="3">The sequence shown here is derived from an EMBL/GenBank/DDBJ whole genome shotgun (WGS) entry which is preliminary data.</text>
</comment>
<organism evidence="3 4">
    <name type="scientific">Pan troglodytes</name>
    <name type="common">Chimpanzee</name>
    <dbReference type="NCBI Taxonomy" id="9598"/>
    <lineage>
        <taxon>Eukaryota</taxon>
        <taxon>Metazoa</taxon>
        <taxon>Chordata</taxon>
        <taxon>Craniata</taxon>
        <taxon>Vertebrata</taxon>
        <taxon>Euteleostomi</taxon>
        <taxon>Mammalia</taxon>
        <taxon>Eutheria</taxon>
        <taxon>Euarchontoglires</taxon>
        <taxon>Primates</taxon>
        <taxon>Haplorrhini</taxon>
        <taxon>Catarrhini</taxon>
        <taxon>Hominidae</taxon>
        <taxon>Pan</taxon>
    </lineage>
</organism>
<dbReference type="PANTHER" id="PTHR10881:SF62">
    <property type="entry name" value="GOLGIN SUBFAMILY A MEMBER 8H-RELATED"/>
    <property type="match status" value="1"/>
</dbReference>
<evidence type="ECO:0000256" key="2">
    <source>
        <dbReference type="SAM" id="MobiDB-lite"/>
    </source>
</evidence>
<evidence type="ECO:0000313" key="4">
    <source>
        <dbReference type="Proteomes" id="UP000236370"/>
    </source>
</evidence>
<feature type="coiled-coil region" evidence="1">
    <location>
        <begin position="73"/>
        <end position="128"/>
    </location>
</feature>
<feature type="non-terminal residue" evidence="3">
    <location>
        <position position="129"/>
    </location>
</feature>
<dbReference type="InterPro" id="IPR024858">
    <property type="entry name" value="GOLGA"/>
</dbReference>
<protein>
    <submittedName>
        <fullName evidence="3">GOLGA8N isoform 5</fullName>
    </submittedName>
</protein>
<accession>A0A2J8J8S0</accession>
<name>A0A2J8J8S0_PANTR</name>
<evidence type="ECO:0000313" key="3">
    <source>
        <dbReference type="EMBL" id="PNI19163.1"/>
    </source>
</evidence>
<dbReference type="AlphaFoldDB" id="A0A2J8J8S0"/>
<dbReference type="EMBL" id="NBAG03000500">
    <property type="protein sequence ID" value="PNI19163.1"/>
    <property type="molecule type" value="Genomic_DNA"/>
</dbReference>
<feature type="region of interest" description="Disordered" evidence="2">
    <location>
        <begin position="1"/>
        <end position="59"/>
    </location>
</feature>
<dbReference type="Proteomes" id="UP000236370">
    <property type="component" value="Unassembled WGS sequence"/>
</dbReference>
<proteinExistence type="predicted"/>
<reference evidence="3 4" key="1">
    <citation type="submission" date="2017-12" db="EMBL/GenBank/DDBJ databases">
        <title>High-resolution comparative analysis of great ape genomes.</title>
        <authorList>
            <person name="Pollen A."/>
            <person name="Hastie A."/>
            <person name="Hormozdiari F."/>
            <person name="Dougherty M."/>
            <person name="Liu R."/>
            <person name="Chaisson M."/>
            <person name="Hoppe E."/>
            <person name="Hill C."/>
            <person name="Pang A."/>
            <person name="Hillier L."/>
            <person name="Baker C."/>
            <person name="Armstrong J."/>
            <person name="Shendure J."/>
            <person name="Paten B."/>
            <person name="Wilson R."/>
            <person name="Chao H."/>
            <person name="Schneider V."/>
            <person name="Ventura M."/>
            <person name="Kronenberg Z."/>
            <person name="Murali S."/>
            <person name="Gordon D."/>
            <person name="Cantsilieris S."/>
            <person name="Munson K."/>
            <person name="Nelson B."/>
            <person name="Raja A."/>
            <person name="Underwood J."/>
            <person name="Diekhans M."/>
            <person name="Fiddes I."/>
            <person name="Haussler D."/>
            <person name="Eichler E."/>
        </authorList>
    </citation>
    <scope>NUCLEOTIDE SEQUENCE [LARGE SCALE GENOMIC DNA]</scope>
    <source>
        <strain evidence="3">Yerkes chimp pedigree #C0471</strain>
    </source>
</reference>
<feature type="compositionally biased region" description="Polar residues" evidence="2">
    <location>
        <begin position="25"/>
        <end position="43"/>
    </location>
</feature>
<dbReference type="PANTHER" id="PTHR10881">
    <property type="entry name" value="GOLGIN SUBFAMILY A MEMBER-RELATED"/>
    <property type="match status" value="1"/>
</dbReference>
<dbReference type="GO" id="GO:0005794">
    <property type="term" value="C:Golgi apparatus"/>
    <property type="evidence" value="ECO:0007669"/>
    <property type="project" value="InterPro"/>
</dbReference>
<evidence type="ECO:0000256" key="1">
    <source>
        <dbReference type="SAM" id="Coils"/>
    </source>
</evidence>